<evidence type="ECO:0000313" key="13">
    <source>
        <dbReference type="EMBL" id="KAH7516219.1"/>
    </source>
</evidence>
<reference evidence="13" key="1">
    <citation type="journal article" date="2021" name="Front. Plant Sci.">
        <title>Chromosome-Scale Genome Assembly for Chinese Sour Jujube and Insights Into Its Genome Evolution and Domestication Signature.</title>
        <authorList>
            <person name="Shen L.-Y."/>
            <person name="Luo H."/>
            <person name="Wang X.-L."/>
            <person name="Wang X.-M."/>
            <person name="Qiu X.-J."/>
            <person name="Liu H."/>
            <person name="Zhou S.-S."/>
            <person name="Jia K.-H."/>
            <person name="Nie S."/>
            <person name="Bao Y.-T."/>
            <person name="Zhang R.-G."/>
            <person name="Yun Q.-Z."/>
            <person name="Chai Y.-H."/>
            <person name="Lu J.-Y."/>
            <person name="Li Y."/>
            <person name="Zhao S.-W."/>
            <person name="Mao J.-F."/>
            <person name="Jia S.-G."/>
            <person name="Mao Y.-M."/>
        </authorList>
    </citation>
    <scope>NUCLEOTIDE SEQUENCE</scope>
    <source>
        <strain evidence="13">AT0</strain>
        <tissue evidence="13">Leaf</tissue>
    </source>
</reference>
<feature type="domain" description="Cytochrome b561" evidence="12">
    <location>
        <begin position="1"/>
        <end position="99"/>
    </location>
</feature>
<dbReference type="InterPro" id="IPR006593">
    <property type="entry name" value="Cyt_b561/ferric_Rdtase_TM"/>
</dbReference>
<accession>A0A978UN17</accession>
<evidence type="ECO:0000256" key="10">
    <source>
        <dbReference type="ARBA" id="ARBA00023136"/>
    </source>
</evidence>
<dbReference type="EMBL" id="JAEACU010000010">
    <property type="protein sequence ID" value="KAH7516219.1"/>
    <property type="molecule type" value="Genomic_DNA"/>
</dbReference>
<evidence type="ECO:0000256" key="3">
    <source>
        <dbReference type="ARBA" id="ARBA00022448"/>
    </source>
</evidence>
<keyword evidence="10 11" id="KW-0472">Membrane</keyword>
<evidence type="ECO:0000256" key="8">
    <source>
        <dbReference type="ARBA" id="ARBA00022989"/>
    </source>
</evidence>
<evidence type="ECO:0000256" key="4">
    <source>
        <dbReference type="ARBA" id="ARBA00022617"/>
    </source>
</evidence>
<dbReference type="GO" id="GO:0016020">
    <property type="term" value="C:membrane"/>
    <property type="evidence" value="ECO:0007669"/>
    <property type="project" value="UniProtKB-SubCell"/>
</dbReference>
<evidence type="ECO:0000256" key="7">
    <source>
        <dbReference type="ARBA" id="ARBA00022982"/>
    </source>
</evidence>
<dbReference type="PANTHER" id="PTHR10106">
    <property type="entry name" value="CYTOCHROME B561-RELATED"/>
    <property type="match status" value="1"/>
</dbReference>
<evidence type="ECO:0000256" key="9">
    <source>
        <dbReference type="ARBA" id="ARBA00023004"/>
    </source>
</evidence>
<comment type="subcellular location">
    <subcellularLocation>
        <location evidence="2">Membrane</location>
        <topology evidence="2">Multi-pass membrane protein</topology>
    </subcellularLocation>
</comment>
<keyword evidence="9" id="KW-0408">Iron</keyword>
<dbReference type="SMART" id="SM00665">
    <property type="entry name" value="B561"/>
    <property type="match status" value="1"/>
</dbReference>
<dbReference type="PANTHER" id="PTHR10106:SF43">
    <property type="entry name" value="CYTOCHROME B561 FAMILY PROTEIN, EXPRESSED"/>
    <property type="match status" value="1"/>
</dbReference>
<proteinExistence type="predicted"/>
<keyword evidence="8 11" id="KW-1133">Transmembrane helix</keyword>
<feature type="transmembrane region" description="Helical" evidence="11">
    <location>
        <begin position="79"/>
        <end position="102"/>
    </location>
</feature>
<evidence type="ECO:0000256" key="2">
    <source>
        <dbReference type="ARBA" id="ARBA00004141"/>
    </source>
</evidence>
<evidence type="ECO:0000256" key="11">
    <source>
        <dbReference type="SAM" id="Phobius"/>
    </source>
</evidence>
<evidence type="ECO:0000313" key="14">
    <source>
        <dbReference type="Proteomes" id="UP000813462"/>
    </source>
</evidence>
<keyword evidence="5 11" id="KW-0812">Transmembrane</keyword>
<gene>
    <name evidence="13" type="ORF">FEM48_Zijuj10G0112100</name>
</gene>
<keyword evidence="3" id="KW-0813">Transport</keyword>
<keyword evidence="7" id="KW-0249">Electron transport</keyword>
<keyword evidence="4" id="KW-0349">Heme</keyword>
<evidence type="ECO:0000256" key="5">
    <source>
        <dbReference type="ARBA" id="ARBA00022692"/>
    </source>
</evidence>
<evidence type="ECO:0000259" key="12">
    <source>
        <dbReference type="SMART" id="SM00665"/>
    </source>
</evidence>
<protein>
    <recommendedName>
        <fullName evidence="12">Cytochrome b561 domain-containing protein</fullName>
    </recommendedName>
</protein>
<dbReference type="Pfam" id="PF03188">
    <property type="entry name" value="Cytochrom_B561"/>
    <property type="match status" value="1"/>
</dbReference>
<evidence type="ECO:0000256" key="6">
    <source>
        <dbReference type="ARBA" id="ARBA00022723"/>
    </source>
</evidence>
<dbReference type="Gene3D" id="1.20.120.1770">
    <property type="match status" value="1"/>
</dbReference>
<organism evidence="13 14">
    <name type="scientific">Ziziphus jujuba var. spinosa</name>
    <dbReference type="NCBI Taxonomy" id="714518"/>
    <lineage>
        <taxon>Eukaryota</taxon>
        <taxon>Viridiplantae</taxon>
        <taxon>Streptophyta</taxon>
        <taxon>Embryophyta</taxon>
        <taxon>Tracheophyta</taxon>
        <taxon>Spermatophyta</taxon>
        <taxon>Magnoliopsida</taxon>
        <taxon>eudicotyledons</taxon>
        <taxon>Gunneridae</taxon>
        <taxon>Pentapetalae</taxon>
        <taxon>rosids</taxon>
        <taxon>fabids</taxon>
        <taxon>Rosales</taxon>
        <taxon>Rhamnaceae</taxon>
        <taxon>Paliureae</taxon>
        <taxon>Ziziphus</taxon>
    </lineage>
</organism>
<comment type="caution">
    <text evidence="13">The sequence shown here is derived from an EMBL/GenBank/DDBJ whole genome shotgun (WGS) entry which is preliminary data.</text>
</comment>
<dbReference type="Proteomes" id="UP000813462">
    <property type="component" value="Unassembled WGS sequence"/>
</dbReference>
<dbReference type="GO" id="GO:0016491">
    <property type="term" value="F:oxidoreductase activity"/>
    <property type="evidence" value="ECO:0007669"/>
    <property type="project" value="InterPro"/>
</dbReference>
<dbReference type="AlphaFoldDB" id="A0A978UN17"/>
<feature type="transmembrane region" description="Helical" evidence="11">
    <location>
        <begin position="122"/>
        <end position="142"/>
    </location>
</feature>
<dbReference type="GO" id="GO:0046872">
    <property type="term" value="F:metal ion binding"/>
    <property type="evidence" value="ECO:0007669"/>
    <property type="project" value="UniProtKB-KW"/>
</dbReference>
<sequence length="144" mass="16298">MHILLMILGPVLAAREEKSTVYARKRSQKALHLLFYAVFKFHNEIELYDMFTLHSWLAITSISAFCLQRSQQKQDFKPWHEFVGMVIFLLGICTAEIGLAQVSYFLGRGQEALIVNFTLSKANLVIIALNSISVANALNAVYAF</sequence>
<comment type="cofactor">
    <cofactor evidence="1">
        <name>heme b</name>
        <dbReference type="ChEBI" id="CHEBI:60344"/>
    </cofactor>
</comment>
<keyword evidence="6" id="KW-0479">Metal-binding</keyword>
<name>A0A978UN17_ZIZJJ</name>
<evidence type="ECO:0000256" key="1">
    <source>
        <dbReference type="ARBA" id="ARBA00001970"/>
    </source>
</evidence>
<dbReference type="InterPro" id="IPR043205">
    <property type="entry name" value="CYB561/CYBRD1-like"/>
</dbReference>